<feature type="domain" description="MoaB/Mog" evidence="8">
    <location>
        <begin position="181"/>
        <end position="321"/>
    </location>
</feature>
<evidence type="ECO:0000313" key="10">
    <source>
        <dbReference type="Proteomes" id="UP001366085"/>
    </source>
</evidence>
<dbReference type="SUPFAM" id="SSF63867">
    <property type="entry name" value="MoeA C-terminal domain-like"/>
    <property type="match status" value="1"/>
</dbReference>
<dbReference type="RefSeq" id="WP_337319310.1">
    <property type="nucleotide sequence ID" value="NZ_JBBDGN010000006.1"/>
</dbReference>
<evidence type="ECO:0000256" key="4">
    <source>
        <dbReference type="ARBA" id="ARBA00022505"/>
    </source>
</evidence>
<dbReference type="EC" id="2.10.1.1" evidence="7"/>
<dbReference type="InterPro" id="IPR005110">
    <property type="entry name" value="MoeA_linker/N"/>
</dbReference>
<protein>
    <recommendedName>
        <fullName evidence="7">Molybdopterin molybdenumtransferase</fullName>
        <ecNumber evidence="7">2.10.1.1</ecNumber>
    </recommendedName>
</protein>
<dbReference type="Gene3D" id="2.40.340.10">
    <property type="entry name" value="MoeA, C-terminal, domain IV"/>
    <property type="match status" value="1"/>
</dbReference>
<comment type="pathway">
    <text evidence="2 7">Cofactor biosynthesis; molybdopterin biosynthesis.</text>
</comment>
<dbReference type="PANTHER" id="PTHR10192:SF5">
    <property type="entry name" value="GEPHYRIN"/>
    <property type="match status" value="1"/>
</dbReference>
<dbReference type="Gene3D" id="3.40.980.10">
    <property type="entry name" value="MoaB/Mog-like domain"/>
    <property type="match status" value="1"/>
</dbReference>
<dbReference type="InterPro" id="IPR036688">
    <property type="entry name" value="MoeA_C_domain_IV_sf"/>
</dbReference>
<comment type="catalytic activity">
    <reaction evidence="6">
        <text>adenylyl-molybdopterin + molybdate = Mo-molybdopterin + AMP + H(+)</text>
        <dbReference type="Rhea" id="RHEA:35047"/>
        <dbReference type="ChEBI" id="CHEBI:15378"/>
        <dbReference type="ChEBI" id="CHEBI:36264"/>
        <dbReference type="ChEBI" id="CHEBI:62727"/>
        <dbReference type="ChEBI" id="CHEBI:71302"/>
        <dbReference type="ChEBI" id="CHEBI:456215"/>
        <dbReference type="EC" id="2.10.1.1"/>
    </reaction>
</comment>
<dbReference type="Gene3D" id="2.170.190.11">
    <property type="entry name" value="Molybdopterin biosynthesis moea protein, domain 3"/>
    <property type="match status" value="1"/>
</dbReference>
<dbReference type="InterPro" id="IPR005111">
    <property type="entry name" value="MoeA_C_domain_IV"/>
</dbReference>
<comment type="similarity">
    <text evidence="3 7">Belongs to the MoeA family.</text>
</comment>
<dbReference type="Gene3D" id="3.90.105.10">
    <property type="entry name" value="Molybdopterin biosynthesis moea protein, domain 2"/>
    <property type="match status" value="1"/>
</dbReference>
<comment type="function">
    <text evidence="1 7">Catalyzes the insertion of molybdate into adenylated molybdopterin with the concomitant release of AMP.</text>
</comment>
<sequence length="410" mass="42245">MIPLETHRGRILAAAHPLTPRRHSLERALGLVLAEDVTNRWPVPLFDNSAMDGYAVRTEDAVVGARLRVVADVPAGSADDPPVRAGEAVRIMTGAPVPSDATAIVPVEHTDHGVFLGAEPPSHIVITQAPVAGVHIRRRGEDAAAGTVVVTAGTVLGPWQLSSIASAGHDEVLVIPAPRAAVISTGSELIAPGDTPQRGQIPESNSHLLTAALTAAGAQVVHVSTVADDDAALRAELDRIDADLIVLSGGASVGAFDVVKSVLDGAGSDETPVRFESVAMQPGKPQGFGVAESGALVFCLPGNPVSVAASFEIFVRPAVRRLAGHRDLERRQVVLPAGTSWRCPPGRTQVLPVTIHAGVVLPASAGGSGSHLVASLARASDLAVIPAETERVQEGDSVTVLMVSETQVLA</sequence>
<name>A0ABU8LJW8_9MICO</name>
<evidence type="ECO:0000256" key="7">
    <source>
        <dbReference type="RuleBase" id="RU365090"/>
    </source>
</evidence>
<dbReference type="InterPro" id="IPR036135">
    <property type="entry name" value="MoeA_linker/N_sf"/>
</dbReference>
<gene>
    <name evidence="9" type="primary">glp</name>
    <name evidence="9" type="ORF">WDU93_07900</name>
</gene>
<dbReference type="NCBIfam" id="NF045515">
    <property type="entry name" value="Glp_gephyrin"/>
    <property type="match status" value="1"/>
</dbReference>
<dbReference type="Pfam" id="PF00994">
    <property type="entry name" value="MoCF_biosynth"/>
    <property type="match status" value="1"/>
</dbReference>
<dbReference type="NCBIfam" id="TIGR00177">
    <property type="entry name" value="molyb_syn"/>
    <property type="match status" value="1"/>
</dbReference>
<keyword evidence="10" id="KW-1185">Reference proteome</keyword>
<dbReference type="Pfam" id="PF03454">
    <property type="entry name" value="MoeA_C"/>
    <property type="match status" value="1"/>
</dbReference>
<dbReference type="Pfam" id="PF03453">
    <property type="entry name" value="MoeA_N"/>
    <property type="match status" value="1"/>
</dbReference>
<evidence type="ECO:0000256" key="2">
    <source>
        <dbReference type="ARBA" id="ARBA00005046"/>
    </source>
</evidence>
<keyword evidence="5 7" id="KW-0501">Molybdenum cofactor biosynthesis</keyword>
<keyword evidence="4 7" id="KW-0500">Molybdenum</keyword>
<comment type="cofactor">
    <cofactor evidence="7">
        <name>Mg(2+)</name>
        <dbReference type="ChEBI" id="CHEBI:18420"/>
    </cofactor>
</comment>
<evidence type="ECO:0000259" key="8">
    <source>
        <dbReference type="SMART" id="SM00852"/>
    </source>
</evidence>
<accession>A0ABU8LJW8</accession>
<dbReference type="InterPro" id="IPR036425">
    <property type="entry name" value="MoaB/Mog-like_dom_sf"/>
</dbReference>
<keyword evidence="7" id="KW-0460">Magnesium</keyword>
<evidence type="ECO:0000256" key="5">
    <source>
        <dbReference type="ARBA" id="ARBA00023150"/>
    </source>
</evidence>
<dbReference type="InterPro" id="IPR038987">
    <property type="entry name" value="MoeA-like"/>
</dbReference>
<dbReference type="CDD" id="cd00887">
    <property type="entry name" value="MoeA"/>
    <property type="match status" value="1"/>
</dbReference>
<evidence type="ECO:0000313" key="9">
    <source>
        <dbReference type="EMBL" id="MEJ1091619.1"/>
    </source>
</evidence>
<evidence type="ECO:0000256" key="6">
    <source>
        <dbReference type="ARBA" id="ARBA00047317"/>
    </source>
</evidence>
<dbReference type="InterPro" id="IPR001453">
    <property type="entry name" value="MoaB/Mog_dom"/>
</dbReference>
<dbReference type="SMART" id="SM00852">
    <property type="entry name" value="MoCF_biosynth"/>
    <property type="match status" value="1"/>
</dbReference>
<reference evidence="9 10" key="1">
    <citation type="submission" date="2024-02" db="EMBL/GenBank/DDBJ databases">
        <authorList>
            <person name="Saticioglu I.B."/>
        </authorList>
    </citation>
    <scope>NUCLEOTIDE SEQUENCE [LARGE SCALE GENOMIC DNA]</scope>
    <source>
        <strain evidence="9 10">Mu-43</strain>
    </source>
</reference>
<proteinExistence type="inferred from homology"/>
<dbReference type="SUPFAM" id="SSF53218">
    <property type="entry name" value="Molybdenum cofactor biosynthesis proteins"/>
    <property type="match status" value="1"/>
</dbReference>
<comment type="caution">
    <text evidence="9">The sequence shown here is derived from an EMBL/GenBank/DDBJ whole genome shotgun (WGS) entry which is preliminary data.</text>
</comment>
<dbReference type="EMBL" id="JBBDGN010000006">
    <property type="protein sequence ID" value="MEJ1091619.1"/>
    <property type="molecule type" value="Genomic_DNA"/>
</dbReference>
<dbReference type="SUPFAM" id="SSF63882">
    <property type="entry name" value="MoeA N-terminal region -like"/>
    <property type="match status" value="1"/>
</dbReference>
<evidence type="ECO:0000256" key="3">
    <source>
        <dbReference type="ARBA" id="ARBA00010763"/>
    </source>
</evidence>
<organism evidence="9 10">
    <name type="scientific">Microbacterium istanbulense</name>
    <dbReference type="NCBI Taxonomy" id="3122049"/>
    <lineage>
        <taxon>Bacteria</taxon>
        <taxon>Bacillati</taxon>
        <taxon>Actinomycetota</taxon>
        <taxon>Actinomycetes</taxon>
        <taxon>Micrococcales</taxon>
        <taxon>Microbacteriaceae</taxon>
        <taxon>Microbacterium</taxon>
    </lineage>
</organism>
<keyword evidence="7" id="KW-0808">Transferase</keyword>
<evidence type="ECO:0000256" key="1">
    <source>
        <dbReference type="ARBA" id="ARBA00002901"/>
    </source>
</evidence>
<dbReference type="Proteomes" id="UP001366085">
    <property type="component" value="Unassembled WGS sequence"/>
</dbReference>
<keyword evidence="7" id="KW-0479">Metal-binding</keyword>
<dbReference type="PANTHER" id="PTHR10192">
    <property type="entry name" value="MOLYBDOPTERIN BIOSYNTHESIS PROTEIN"/>
    <property type="match status" value="1"/>
</dbReference>